<keyword evidence="3" id="KW-1185">Reference proteome</keyword>
<name>A0AAV4Y0R1_CAEEX</name>
<evidence type="ECO:0000313" key="2">
    <source>
        <dbReference type="EMBL" id="GIY99811.1"/>
    </source>
</evidence>
<reference evidence="2 3" key="1">
    <citation type="submission" date="2021-06" db="EMBL/GenBank/DDBJ databases">
        <title>Caerostris extrusa draft genome.</title>
        <authorList>
            <person name="Kono N."/>
            <person name="Arakawa K."/>
        </authorList>
    </citation>
    <scope>NUCLEOTIDE SEQUENCE [LARGE SCALE GENOMIC DNA]</scope>
</reference>
<protein>
    <submittedName>
        <fullName evidence="2">Uncharacterized protein</fullName>
    </submittedName>
</protein>
<sequence length="82" mass="9093">MLNEDAFQKRSLRWSVGWQEVPADGTSEAELNAQSPHVDDSEGEAHHPSPSSRALLRAKNSFRFQLCRSLSEISRQLAGSSP</sequence>
<gene>
    <name evidence="2" type="ORF">CEXT_43861</name>
</gene>
<accession>A0AAV4Y0R1</accession>
<organism evidence="2 3">
    <name type="scientific">Caerostris extrusa</name>
    <name type="common">Bark spider</name>
    <name type="synonym">Caerostris bankana</name>
    <dbReference type="NCBI Taxonomy" id="172846"/>
    <lineage>
        <taxon>Eukaryota</taxon>
        <taxon>Metazoa</taxon>
        <taxon>Ecdysozoa</taxon>
        <taxon>Arthropoda</taxon>
        <taxon>Chelicerata</taxon>
        <taxon>Arachnida</taxon>
        <taxon>Araneae</taxon>
        <taxon>Araneomorphae</taxon>
        <taxon>Entelegynae</taxon>
        <taxon>Araneoidea</taxon>
        <taxon>Araneidae</taxon>
        <taxon>Caerostris</taxon>
    </lineage>
</organism>
<feature type="region of interest" description="Disordered" evidence="1">
    <location>
        <begin position="23"/>
        <end position="52"/>
    </location>
</feature>
<feature type="compositionally biased region" description="Basic and acidic residues" evidence="1">
    <location>
        <begin position="37"/>
        <end position="47"/>
    </location>
</feature>
<dbReference type="Proteomes" id="UP001054945">
    <property type="component" value="Unassembled WGS sequence"/>
</dbReference>
<evidence type="ECO:0000313" key="3">
    <source>
        <dbReference type="Proteomes" id="UP001054945"/>
    </source>
</evidence>
<dbReference type="AlphaFoldDB" id="A0AAV4Y0R1"/>
<proteinExistence type="predicted"/>
<comment type="caution">
    <text evidence="2">The sequence shown here is derived from an EMBL/GenBank/DDBJ whole genome shotgun (WGS) entry which is preliminary data.</text>
</comment>
<evidence type="ECO:0000256" key="1">
    <source>
        <dbReference type="SAM" id="MobiDB-lite"/>
    </source>
</evidence>
<dbReference type="EMBL" id="BPLR01001087">
    <property type="protein sequence ID" value="GIY99811.1"/>
    <property type="molecule type" value="Genomic_DNA"/>
</dbReference>